<gene>
    <name evidence="3" type="ORF">M9Y10_012814</name>
</gene>
<keyword evidence="4" id="KW-1185">Reference proteome</keyword>
<organism evidence="3 4">
    <name type="scientific">Tritrichomonas musculus</name>
    <dbReference type="NCBI Taxonomy" id="1915356"/>
    <lineage>
        <taxon>Eukaryota</taxon>
        <taxon>Metamonada</taxon>
        <taxon>Parabasalia</taxon>
        <taxon>Tritrichomonadida</taxon>
        <taxon>Tritrichomonadidae</taxon>
        <taxon>Tritrichomonas</taxon>
    </lineage>
</organism>
<keyword evidence="1" id="KW-0175">Coiled coil</keyword>
<evidence type="ECO:0000256" key="2">
    <source>
        <dbReference type="SAM" id="MobiDB-lite"/>
    </source>
</evidence>
<feature type="region of interest" description="Disordered" evidence="2">
    <location>
        <begin position="1"/>
        <end position="24"/>
    </location>
</feature>
<evidence type="ECO:0000313" key="4">
    <source>
        <dbReference type="Proteomes" id="UP001470230"/>
    </source>
</evidence>
<sequence>MNENDEENQVTSINLNDFEEEEDESPTEIKITLLSGKSYEVEYMQLFKYSKIVKEQYPFKIAKAGDFSYLIQEQQQKYNIDEKNIIQFFRLIQEMNVNLSIDNVFDLWALSIILEVSRLKKLISKFIKKNENDVNFLSKLFVVKDSQQYDDLQEFSEIKINIEEQLIKKIEDCLQSPNFEKLPIPVVYRIVEKSDPESYTSDSLYNFISKSTEERYVLFPFIRFESLSDENFRNLANLMNEDNYKNYKDFLKGNFGFINSLKNEKTELQQRIEDLLNDNQQLDSKVTELINLHEQNLENEREKYFEQIEAVNEKEIDQKFLKEEKEIADKSLKKIELIMKKINLNQIGEYNEEGVSCLNISKYASTCCLRNRKLRTC</sequence>
<reference evidence="3 4" key="1">
    <citation type="submission" date="2024-04" db="EMBL/GenBank/DDBJ databases">
        <title>Tritrichomonas musculus Genome.</title>
        <authorList>
            <person name="Alves-Ferreira E."/>
            <person name="Grigg M."/>
            <person name="Lorenzi H."/>
            <person name="Galac M."/>
        </authorList>
    </citation>
    <scope>NUCLEOTIDE SEQUENCE [LARGE SCALE GENOMIC DNA]</scope>
    <source>
        <strain evidence="3 4">EAF2021</strain>
    </source>
</reference>
<dbReference type="Proteomes" id="UP001470230">
    <property type="component" value="Unassembled WGS sequence"/>
</dbReference>
<evidence type="ECO:0008006" key="5">
    <source>
        <dbReference type="Google" id="ProtNLM"/>
    </source>
</evidence>
<proteinExistence type="predicted"/>
<comment type="caution">
    <text evidence="3">The sequence shown here is derived from an EMBL/GenBank/DDBJ whole genome shotgun (WGS) entry which is preliminary data.</text>
</comment>
<dbReference type="EMBL" id="JAPFFF010000018">
    <property type="protein sequence ID" value="KAK8861119.1"/>
    <property type="molecule type" value="Genomic_DNA"/>
</dbReference>
<protein>
    <recommendedName>
        <fullName evidence="5">BTB domain-containing protein</fullName>
    </recommendedName>
</protein>
<accession>A0ABR2IDJ0</accession>
<name>A0ABR2IDJ0_9EUKA</name>
<evidence type="ECO:0000256" key="1">
    <source>
        <dbReference type="SAM" id="Coils"/>
    </source>
</evidence>
<feature type="coiled-coil region" evidence="1">
    <location>
        <begin position="258"/>
        <end position="314"/>
    </location>
</feature>
<evidence type="ECO:0000313" key="3">
    <source>
        <dbReference type="EMBL" id="KAK8861119.1"/>
    </source>
</evidence>